<dbReference type="InterPro" id="IPR033130">
    <property type="entry name" value="RNase_T2_His_AS_2"/>
</dbReference>
<evidence type="ECO:0000256" key="2">
    <source>
        <dbReference type="ARBA" id="ARBA00022759"/>
    </source>
</evidence>
<gene>
    <name evidence="5" type="ORF">OLEA9_A077118</name>
</gene>
<name>A0A8S0RW79_OLEEU</name>
<protein>
    <submittedName>
        <fullName evidence="5">Extracellular ribonuclease LE-like</fullName>
    </submittedName>
</protein>
<dbReference type="InterPro" id="IPR036430">
    <property type="entry name" value="RNase_T2-like_sf"/>
</dbReference>
<dbReference type="PANTHER" id="PTHR11240:SF81">
    <property type="entry name" value="RIBONUCLEASE S-2"/>
    <property type="match status" value="1"/>
</dbReference>
<dbReference type="Pfam" id="PF00445">
    <property type="entry name" value="Ribonuclease_T2"/>
    <property type="match status" value="1"/>
</dbReference>
<evidence type="ECO:0000313" key="6">
    <source>
        <dbReference type="Proteomes" id="UP000594638"/>
    </source>
</evidence>
<proteinExistence type="inferred from homology"/>
<dbReference type="PANTHER" id="PTHR11240">
    <property type="entry name" value="RIBONUCLEASE T2"/>
    <property type="match status" value="1"/>
</dbReference>
<keyword evidence="2" id="KW-0255">Endonuclease</keyword>
<dbReference type="GO" id="GO:0006401">
    <property type="term" value="P:RNA catabolic process"/>
    <property type="evidence" value="ECO:0007669"/>
    <property type="project" value="TreeGrafter"/>
</dbReference>
<evidence type="ECO:0000313" key="5">
    <source>
        <dbReference type="EMBL" id="CAA2983614.1"/>
    </source>
</evidence>
<dbReference type="InterPro" id="IPR001568">
    <property type="entry name" value="RNase_T2-like"/>
</dbReference>
<dbReference type="GO" id="GO:0003723">
    <property type="term" value="F:RNA binding"/>
    <property type="evidence" value="ECO:0007669"/>
    <property type="project" value="InterPro"/>
</dbReference>
<dbReference type="AlphaFoldDB" id="A0A8S0RW79"/>
<evidence type="ECO:0000256" key="4">
    <source>
        <dbReference type="RuleBase" id="RU004328"/>
    </source>
</evidence>
<dbReference type="PROSITE" id="PS00531">
    <property type="entry name" value="RNASE_T2_2"/>
    <property type="match status" value="1"/>
</dbReference>
<dbReference type="Gene3D" id="3.90.730.10">
    <property type="entry name" value="Ribonuclease T2-like"/>
    <property type="match status" value="1"/>
</dbReference>
<reference evidence="5 6" key="1">
    <citation type="submission" date="2019-12" db="EMBL/GenBank/DDBJ databases">
        <authorList>
            <person name="Alioto T."/>
            <person name="Alioto T."/>
            <person name="Gomez Garrido J."/>
        </authorList>
    </citation>
    <scope>NUCLEOTIDE SEQUENCE [LARGE SCALE GENOMIC DNA]</scope>
</reference>
<sequence length="155" mass="17317">DQNLVSRLESSWPDLLKLNCKGPNGQSFWKYEWMKHGTCSTTPNDYDAYFKLAADLKDEHYVLRTLGQSGIQPAVCTLSGQSTVNIYGVNASIVGATRRQIQIRCKINSTNRKKPRTLLYEIIICYDSTGTTVINCPPPHIGQTCLQSSGQVDFL</sequence>
<feature type="non-terminal residue" evidence="5">
    <location>
        <position position="1"/>
    </location>
</feature>
<dbReference type="Proteomes" id="UP000594638">
    <property type="component" value="Unassembled WGS sequence"/>
</dbReference>
<keyword evidence="2" id="KW-0540">Nuclease</keyword>
<comment type="caution">
    <text evidence="5">The sequence shown here is derived from an EMBL/GenBank/DDBJ whole genome shotgun (WGS) entry which is preliminary data.</text>
</comment>
<evidence type="ECO:0000256" key="1">
    <source>
        <dbReference type="ARBA" id="ARBA00007469"/>
    </source>
</evidence>
<dbReference type="EMBL" id="CACTIH010003737">
    <property type="protein sequence ID" value="CAA2983614.1"/>
    <property type="molecule type" value="Genomic_DNA"/>
</dbReference>
<comment type="similarity">
    <text evidence="1 4">Belongs to the RNase T2 family.</text>
</comment>
<keyword evidence="6" id="KW-1185">Reference proteome</keyword>
<dbReference type="CDD" id="cd00374">
    <property type="entry name" value="RNase_T2"/>
    <property type="match status" value="1"/>
</dbReference>
<dbReference type="SUPFAM" id="SSF55895">
    <property type="entry name" value="Ribonuclease Rh-like"/>
    <property type="match status" value="1"/>
</dbReference>
<dbReference type="Gramene" id="OE9A077118T1">
    <property type="protein sequence ID" value="OE9A077118C1"/>
    <property type="gene ID" value="OE9A077118"/>
</dbReference>
<keyword evidence="3" id="KW-0456">Lyase</keyword>
<organism evidence="5 6">
    <name type="scientific">Olea europaea subsp. europaea</name>
    <dbReference type="NCBI Taxonomy" id="158383"/>
    <lineage>
        <taxon>Eukaryota</taxon>
        <taxon>Viridiplantae</taxon>
        <taxon>Streptophyta</taxon>
        <taxon>Embryophyta</taxon>
        <taxon>Tracheophyta</taxon>
        <taxon>Spermatophyta</taxon>
        <taxon>Magnoliopsida</taxon>
        <taxon>eudicotyledons</taxon>
        <taxon>Gunneridae</taxon>
        <taxon>Pentapetalae</taxon>
        <taxon>asterids</taxon>
        <taxon>lamiids</taxon>
        <taxon>Lamiales</taxon>
        <taxon>Oleaceae</taxon>
        <taxon>Oleeae</taxon>
        <taxon>Olea</taxon>
    </lineage>
</organism>
<dbReference type="GO" id="GO:0033897">
    <property type="term" value="F:ribonuclease T2 activity"/>
    <property type="evidence" value="ECO:0007669"/>
    <property type="project" value="InterPro"/>
</dbReference>
<dbReference type="GO" id="GO:0005576">
    <property type="term" value="C:extracellular region"/>
    <property type="evidence" value="ECO:0007669"/>
    <property type="project" value="TreeGrafter"/>
</dbReference>
<accession>A0A8S0RW79</accession>
<evidence type="ECO:0000256" key="3">
    <source>
        <dbReference type="ARBA" id="ARBA00023239"/>
    </source>
</evidence>
<keyword evidence="2" id="KW-0378">Hydrolase</keyword>
<dbReference type="OrthoDB" id="1610668at2759"/>